<dbReference type="PROSITE" id="PS50111">
    <property type="entry name" value="CHEMOTAXIS_TRANSDUC_2"/>
    <property type="match status" value="1"/>
</dbReference>
<organism evidence="13 14">
    <name type="scientific">Pseudoalteromonas luteoviolacea</name>
    <dbReference type="NCBI Taxonomy" id="43657"/>
    <lineage>
        <taxon>Bacteria</taxon>
        <taxon>Pseudomonadati</taxon>
        <taxon>Pseudomonadota</taxon>
        <taxon>Gammaproteobacteria</taxon>
        <taxon>Alteromonadales</taxon>
        <taxon>Pseudoalteromonadaceae</taxon>
        <taxon>Pseudoalteromonas</taxon>
    </lineage>
</organism>
<comment type="similarity">
    <text evidence="8">Belongs to the methyl-accepting chemotaxis (MCP) protein family.</text>
</comment>
<dbReference type="FunFam" id="1.10.287.950:FF:000001">
    <property type="entry name" value="Methyl-accepting chemotaxis sensory transducer"/>
    <property type="match status" value="1"/>
</dbReference>
<accession>A0A0C1MLH2</accession>
<keyword evidence="6 10" id="KW-0472">Membrane</keyword>
<keyword evidence="2" id="KW-1003">Cell membrane</keyword>
<evidence type="ECO:0000259" key="12">
    <source>
        <dbReference type="PROSITE" id="PS50885"/>
    </source>
</evidence>
<evidence type="ECO:0000256" key="5">
    <source>
        <dbReference type="ARBA" id="ARBA00022989"/>
    </source>
</evidence>
<proteinExistence type="inferred from homology"/>
<reference evidence="13 14" key="1">
    <citation type="submission" date="2014-12" db="EMBL/GenBank/DDBJ databases">
        <title>Draft Genome Sequence of Pseudoalteromonas luteoviolacea HI1.</title>
        <authorList>
            <person name="Asahina A.Y."/>
            <person name="Hadfield M.G."/>
        </authorList>
    </citation>
    <scope>NUCLEOTIDE SEQUENCE [LARGE SCALE GENOMIC DNA]</scope>
    <source>
        <strain evidence="13 14">HI1</strain>
    </source>
</reference>
<dbReference type="PROSITE" id="PS50885">
    <property type="entry name" value="HAMP"/>
    <property type="match status" value="1"/>
</dbReference>
<dbReference type="GO" id="GO:0007165">
    <property type="term" value="P:signal transduction"/>
    <property type="evidence" value="ECO:0007669"/>
    <property type="project" value="UniProtKB-KW"/>
</dbReference>
<sequence>MTISQKLRLAFIAAIVVPLLIIAVIIITQTRQLAVDKFVEMSSREAQQIDNGISMFFEEVAKNVTYLANHPDVRQGRSQVSIYKGNSTAEQMTPDAGTEVEQRMFELYQQFGTSHPGISYIYFGNPEGGYIQWPKGQVSARYDPRGRPWYTTGKEKNGQTGLTDAYYWEPDDTAIISTVKAVQSGGQFMGVQGMDVSLKGLTDIIKSIRLGETGYLMLEEDSGTILVNAKHPEYTFKHIDEVENGLYTELNRSPDGLFEITIDGVDFFSNIYTSKTLGWKFIAFVEQQEVMSKANQMKLTVLVISSVLVAIFIVMATYIANLLSGPIVNVSDGLTAISQGGGDLTQRLAVTTKDETGKLAESFNQFLNLIAQLVQQINHCAQQVNQTALTTASQADELTGSTSAQQQSLEMAATAINEMAATANEVASSCANAAELATQTQHASELGQTVITETVDSVAELSGVINRATSDITKLDSESENIMSILSVIRGIAEQTNLLALNAAIEAARAGEHGRGFAVVADEVRALSQRTSESTEEIASQLDKLRKMTEGVSTDMTNSLERTEKTVELTHSAQNQFIEITQSIQNISDLNTQIATAAEEQQHVAEDINRNVVEIKNAADSVSVIASDTCDNGDKMTGLSKQLTELVGKFKV</sequence>
<evidence type="ECO:0000256" key="4">
    <source>
        <dbReference type="ARBA" id="ARBA00022692"/>
    </source>
</evidence>
<feature type="transmembrane region" description="Helical" evidence="10">
    <location>
        <begin position="6"/>
        <end position="27"/>
    </location>
</feature>
<dbReference type="GO" id="GO:0006935">
    <property type="term" value="P:chemotaxis"/>
    <property type="evidence" value="ECO:0007669"/>
    <property type="project" value="UniProtKB-KW"/>
</dbReference>
<dbReference type="EMBL" id="JWIC01000009">
    <property type="protein sequence ID" value="KID55328.1"/>
    <property type="molecule type" value="Genomic_DNA"/>
</dbReference>
<dbReference type="CDD" id="cd12913">
    <property type="entry name" value="PDC1_MCP_like"/>
    <property type="match status" value="1"/>
</dbReference>
<evidence type="ECO:0000256" key="1">
    <source>
        <dbReference type="ARBA" id="ARBA00004651"/>
    </source>
</evidence>
<keyword evidence="4 10" id="KW-0812">Transmembrane</keyword>
<evidence type="ECO:0000256" key="9">
    <source>
        <dbReference type="PROSITE-ProRule" id="PRU00284"/>
    </source>
</evidence>
<evidence type="ECO:0000256" key="2">
    <source>
        <dbReference type="ARBA" id="ARBA00022475"/>
    </source>
</evidence>
<evidence type="ECO:0000259" key="11">
    <source>
        <dbReference type="PROSITE" id="PS50111"/>
    </source>
</evidence>
<dbReference type="InterPro" id="IPR003660">
    <property type="entry name" value="HAMP_dom"/>
</dbReference>
<dbReference type="PANTHER" id="PTHR32089:SF112">
    <property type="entry name" value="LYSOZYME-LIKE PROTEIN-RELATED"/>
    <property type="match status" value="1"/>
</dbReference>
<dbReference type="SMART" id="SM00304">
    <property type="entry name" value="HAMP"/>
    <property type="match status" value="2"/>
</dbReference>
<dbReference type="Pfam" id="PF00015">
    <property type="entry name" value="MCPsignal"/>
    <property type="match status" value="1"/>
</dbReference>
<gene>
    <name evidence="13" type="ORF">JF50_20920</name>
</gene>
<feature type="domain" description="HAMP" evidence="12">
    <location>
        <begin position="321"/>
        <end position="375"/>
    </location>
</feature>
<evidence type="ECO:0000256" key="8">
    <source>
        <dbReference type="ARBA" id="ARBA00029447"/>
    </source>
</evidence>
<evidence type="ECO:0000256" key="3">
    <source>
        <dbReference type="ARBA" id="ARBA00022500"/>
    </source>
</evidence>
<dbReference type="SUPFAM" id="SSF58104">
    <property type="entry name" value="Methyl-accepting chemotaxis protein (MCP) signaling domain"/>
    <property type="match status" value="1"/>
</dbReference>
<dbReference type="Gene3D" id="3.30.450.20">
    <property type="entry name" value="PAS domain"/>
    <property type="match status" value="2"/>
</dbReference>
<feature type="transmembrane region" description="Helical" evidence="10">
    <location>
        <begin position="299"/>
        <end position="320"/>
    </location>
</feature>
<dbReference type="Pfam" id="PF00672">
    <property type="entry name" value="HAMP"/>
    <property type="match status" value="1"/>
</dbReference>
<feature type="domain" description="Methyl-accepting transducer" evidence="11">
    <location>
        <begin position="380"/>
        <end position="616"/>
    </location>
</feature>
<dbReference type="GO" id="GO:0005886">
    <property type="term" value="C:plasma membrane"/>
    <property type="evidence" value="ECO:0007669"/>
    <property type="project" value="UniProtKB-SubCell"/>
</dbReference>
<comment type="subcellular location">
    <subcellularLocation>
        <location evidence="1">Cell membrane</location>
        <topology evidence="1">Multi-pass membrane protein</topology>
    </subcellularLocation>
</comment>
<protein>
    <submittedName>
        <fullName evidence="13">Chemotaxis protein</fullName>
    </submittedName>
</protein>
<dbReference type="Gene3D" id="1.10.287.950">
    <property type="entry name" value="Methyl-accepting chemotaxis protein"/>
    <property type="match status" value="1"/>
</dbReference>
<evidence type="ECO:0000313" key="14">
    <source>
        <dbReference type="Proteomes" id="UP000031327"/>
    </source>
</evidence>
<dbReference type="RefSeq" id="WP_039611317.1">
    <property type="nucleotide sequence ID" value="NZ_JWIC01000009.1"/>
</dbReference>
<keyword evidence="5 10" id="KW-1133">Transmembrane helix</keyword>
<dbReference type="CDD" id="cd11386">
    <property type="entry name" value="MCP_signal"/>
    <property type="match status" value="1"/>
</dbReference>
<evidence type="ECO:0000313" key="13">
    <source>
        <dbReference type="EMBL" id="KID55328.1"/>
    </source>
</evidence>
<keyword evidence="3" id="KW-0145">Chemotaxis</keyword>
<evidence type="ECO:0000256" key="6">
    <source>
        <dbReference type="ARBA" id="ARBA00023136"/>
    </source>
</evidence>
<dbReference type="SMART" id="SM00283">
    <property type="entry name" value="MA"/>
    <property type="match status" value="1"/>
</dbReference>
<dbReference type="CDD" id="cd12912">
    <property type="entry name" value="PDC2_MCP_like"/>
    <property type="match status" value="1"/>
</dbReference>
<dbReference type="InterPro" id="IPR033479">
    <property type="entry name" value="dCache_1"/>
</dbReference>
<dbReference type="PANTHER" id="PTHR32089">
    <property type="entry name" value="METHYL-ACCEPTING CHEMOTAXIS PROTEIN MCPB"/>
    <property type="match status" value="1"/>
</dbReference>
<dbReference type="InterPro" id="IPR004089">
    <property type="entry name" value="MCPsignal_dom"/>
</dbReference>
<dbReference type="CDD" id="cd06225">
    <property type="entry name" value="HAMP"/>
    <property type="match status" value="1"/>
</dbReference>
<dbReference type="OrthoDB" id="2489132at2"/>
<dbReference type="Proteomes" id="UP000031327">
    <property type="component" value="Unassembled WGS sequence"/>
</dbReference>
<evidence type="ECO:0000256" key="7">
    <source>
        <dbReference type="ARBA" id="ARBA00023224"/>
    </source>
</evidence>
<dbReference type="Pfam" id="PF02743">
    <property type="entry name" value="dCache_1"/>
    <property type="match status" value="1"/>
</dbReference>
<name>A0A0C1MLH2_9GAMM</name>
<dbReference type="AlphaFoldDB" id="A0A0C1MLH2"/>
<keyword evidence="7 9" id="KW-0807">Transducer</keyword>
<comment type="caution">
    <text evidence="13">The sequence shown here is derived from an EMBL/GenBank/DDBJ whole genome shotgun (WGS) entry which is preliminary data.</text>
</comment>
<evidence type="ECO:0000256" key="10">
    <source>
        <dbReference type="SAM" id="Phobius"/>
    </source>
</evidence>